<dbReference type="AlphaFoldDB" id="A0A6G0VNG9"/>
<dbReference type="InterPro" id="IPR012337">
    <property type="entry name" value="RNaseH-like_sf"/>
</dbReference>
<reference evidence="2 3" key="1">
    <citation type="submission" date="2019-08" db="EMBL/GenBank/DDBJ databases">
        <title>Whole genome of Aphis craccivora.</title>
        <authorList>
            <person name="Voronova N.V."/>
            <person name="Shulinski R.S."/>
            <person name="Bandarenka Y.V."/>
            <person name="Zhorov D.G."/>
            <person name="Warner D."/>
        </authorList>
    </citation>
    <scope>NUCLEOTIDE SEQUENCE [LARGE SCALE GENOMIC DNA]</scope>
    <source>
        <strain evidence="2">180601</strain>
        <tissue evidence="2">Whole Body</tissue>
    </source>
</reference>
<dbReference type="InterPro" id="IPR008906">
    <property type="entry name" value="HATC_C_dom"/>
</dbReference>
<protein>
    <submittedName>
        <fullName evidence="2">Dimer Tnp hAT domain-containing protein</fullName>
    </submittedName>
</protein>
<dbReference type="Pfam" id="PF05699">
    <property type="entry name" value="Dimer_Tnp_hAT"/>
    <property type="match status" value="1"/>
</dbReference>
<organism evidence="2 3">
    <name type="scientific">Aphis craccivora</name>
    <name type="common">Cowpea aphid</name>
    <dbReference type="NCBI Taxonomy" id="307492"/>
    <lineage>
        <taxon>Eukaryota</taxon>
        <taxon>Metazoa</taxon>
        <taxon>Ecdysozoa</taxon>
        <taxon>Arthropoda</taxon>
        <taxon>Hexapoda</taxon>
        <taxon>Insecta</taxon>
        <taxon>Pterygota</taxon>
        <taxon>Neoptera</taxon>
        <taxon>Paraneoptera</taxon>
        <taxon>Hemiptera</taxon>
        <taxon>Sternorrhyncha</taxon>
        <taxon>Aphidomorpha</taxon>
        <taxon>Aphidoidea</taxon>
        <taxon>Aphididae</taxon>
        <taxon>Aphidini</taxon>
        <taxon>Aphis</taxon>
        <taxon>Aphis</taxon>
    </lineage>
</organism>
<evidence type="ECO:0000313" key="3">
    <source>
        <dbReference type="Proteomes" id="UP000478052"/>
    </source>
</evidence>
<accession>A0A6G0VNG9</accession>
<dbReference type="Proteomes" id="UP000478052">
    <property type="component" value="Unassembled WGS sequence"/>
</dbReference>
<feature type="non-terminal residue" evidence="2">
    <location>
        <position position="1"/>
    </location>
</feature>
<dbReference type="SUPFAM" id="SSF53098">
    <property type="entry name" value="Ribonuclease H-like"/>
    <property type="match status" value="1"/>
</dbReference>
<gene>
    <name evidence="2" type="ORF">FWK35_00033349</name>
</gene>
<dbReference type="OrthoDB" id="6617571at2759"/>
<dbReference type="GO" id="GO:0046983">
    <property type="term" value="F:protein dimerization activity"/>
    <property type="evidence" value="ECO:0007669"/>
    <property type="project" value="InterPro"/>
</dbReference>
<evidence type="ECO:0000259" key="1">
    <source>
        <dbReference type="Pfam" id="PF05699"/>
    </source>
</evidence>
<keyword evidence="3" id="KW-1185">Reference proteome</keyword>
<proteinExistence type="predicted"/>
<dbReference type="EMBL" id="VUJU01014059">
    <property type="protein sequence ID" value="KAF0703031.1"/>
    <property type="molecule type" value="Genomic_DNA"/>
</dbReference>
<feature type="domain" description="HAT C-terminal dimerisation" evidence="1">
    <location>
        <begin position="398"/>
        <end position="464"/>
    </location>
</feature>
<dbReference type="PANTHER" id="PTHR37162:SF1">
    <property type="entry name" value="BED-TYPE DOMAIN-CONTAINING PROTEIN"/>
    <property type="match status" value="1"/>
</dbReference>
<evidence type="ECO:0000313" key="2">
    <source>
        <dbReference type="EMBL" id="KAF0703031.1"/>
    </source>
</evidence>
<dbReference type="PANTHER" id="PTHR37162">
    <property type="entry name" value="HAT FAMILY DIMERISATION DOMAINCONTAINING PROTEIN-RELATED"/>
    <property type="match status" value="1"/>
</dbReference>
<sequence>SSCIVVRFFDDTSCQIESKFWDLHEVYDSISPGLATAENLFTNLMNSFNKHNIPKSNIIGFGSDGCNVMMGHKNSVASRFRLECPGIFVLSCVCHSAHLCASEACKELPRMCEDLARNVYNHLKSSAKRQSNLMMFQKYLELKPHKILHPSQTRWLSLVAVVERLLEQWEALKLYFNDTYLSEKLIITEHIFHALHDPFIKLYYLFLEWALPKFTRFNQFFQTQQVVITDLHDMVVAMYKEILLCFMQRNYVMQNDTNKINPNNGEFLLNDQQLYLGAKILVHINDPKIVSEPIRKREFFDRCRRFLITACVEIKKRYNMSDPVLSKLNILKPQNALSLEFRDKEPSLVPLMSLMPRLVSINDSQAIQNIDDQWRRLPIAIAQFPDGLENEKQPDIFWWKLKKFGLDNTSNNFTEICNFALGILSLPHSNADCERMFSNVNCIKTKIRSSLKTESINGLLHAKQCIKWGRNSTKTCINFEPSKEMHDKMSHKLLFSTDNEHKNTI</sequence>
<name>A0A6G0VNG9_APHCR</name>
<comment type="caution">
    <text evidence="2">The sequence shown here is derived from an EMBL/GenBank/DDBJ whole genome shotgun (WGS) entry which is preliminary data.</text>
</comment>